<evidence type="ECO:0000256" key="1">
    <source>
        <dbReference type="SAM" id="MobiDB-lite"/>
    </source>
</evidence>
<dbReference type="HOGENOM" id="CLU_943662_0_0_1"/>
<name>B6Q564_TALMQ</name>
<sequence>MATGSSKWPSRHRDPPLASPPRFFKLETKPQDPSPLFSVLPAELRLFIFEYTLTDYESTHYFYHPGDRNNFQQICPDYRPRRRTLTQLLRTCQRIYSETWLMPFIFAEHIFYVGSPNADPVYPLSYWQQLIPREFGPRCITFSLSYKNSWMKSMYGYNLSAKWVNETRFPNSVTCIRMELGKFSDDPQLRQIVSEVVLNWFFRREDGTVFRAAEDNVFYRHWRVLEDPNERAPFTKRIYVIPMVTWRPVVEFDPFVDGYECPDLDLTSMARQMDRIPLSNVTVAGSIKYKIYVGI</sequence>
<proteinExistence type="predicted"/>
<dbReference type="PANTHER" id="PTHR42085">
    <property type="entry name" value="F-BOX DOMAIN-CONTAINING PROTEIN"/>
    <property type="match status" value="1"/>
</dbReference>
<gene>
    <name evidence="2" type="ORF">PMAA_031970</name>
</gene>
<evidence type="ECO:0000313" key="3">
    <source>
        <dbReference type="Proteomes" id="UP000001294"/>
    </source>
</evidence>
<dbReference type="InterPro" id="IPR038883">
    <property type="entry name" value="AN11006-like"/>
</dbReference>
<organism evidence="2 3">
    <name type="scientific">Talaromyces marneffei (strain ATCC 18224 / CBS 334.59 / QM 7333)</name>
    <name type="common">Penicillium marneffei</name>
    <dbReference type="NCBI Taxonomy" id="441960"/>
    <lineage>
        <taxon>Eukaryota</taxon>
        <taxon>Fungi</taxon>
        <taxon>Dikarya</taxon>
        <taxon>Ascomycota</taxon>
        <taxon>Pezizomycotina</taxon>
        <taxon>Eurotiomycetes</taxon>
        <taxon>Eurotiomycetidae</taxon>
        <taxon>Eurotiales</taxon>
        <taxon>Trichocomaceae</taxon>
        <taxon>Talaromyces</taxon>
        <taxon>Talaromyces sect. Talaromyces</taxon>
    </lineage>
</organism>
<dbReference type="VEuPathDB" id="FungiDB:PMAA_031970"/>
<evidence type="ECO:0000313" key="2">
    <source>
        <dbReference type="EMBL" id="EEA28383.1"/>
    </source>
</evidence>
<dbReference type="EMBL" id="DS995899">
    <property type="protein sequence ID" value="EEA28383.1"/>
    <property type="molecule type" value="Genomic_DNA"/>
</dbReference>
<accession>B6Q564</accession>
<keyword evidence="3" id="KW-1185">Reference proteome</keyword>
<dbReference type="STRING" id="441960.B6Q564"/>
<reference evidence="3" key="1">
    <citation type="journal article" date="2015" name="Genome Announc.">
        <title>Genome sequence of the AIDS-associated pathogen Penicillium marneffei (ATCC18224) and its near taxonomic relative Talaromyces stipitatus (ATCC10500).</title>
        <authorList>
            <person name="Nierman W.C."/>
            <person name="Fedorova-Abrams N.D."/>
            <person name="Andrianopoulos A."/>
        </authorList>
    </citation>
    <scope>NUCLEOTIDE SEQUENCE [LARGE SCALE GENOMIC DNA]</scope>
    <source>
        <strain evidence="3">ATCC 18224 / CBS 334.59 / QM 7333</strain>
    </source>
</reference>
<dbReference type="AlphaFoldDB" id="B6Q564"/>
<dbReference type="PhylomeDB" id="B6Q564"/>
<dbReference type="Proteomes" id="UP000001294">
    <property type="component" value="Unassembled WGS sequence"/>
</dbReference>
<feature type="region of interest" description="Disordered" evidence="1">
    <location>
        <begin position="1"/>
        <end position="21"/>
    </location>
</feature>
<protein>
    <submittedName>
        <fullName evidence="2">Uncharacterized protein</fullName>
    </submittedName>
</protein>
<dbReference type="PANTHER" id="PTHR42085:SF1">
    <property type="entry name" value="F-BOX DOMAIN-CONTAINING PROTEIN"/>
    <property type="match status" value="1"/>
</dbReference>